<dbReference type="InterPro" id="IPR045506">
    <property type="entry name" value="DUF6484"/>
</dbReference>
<comment type="caution">
    <text evidence="2">The sequence shown here is derived from an EMBL/GenBank/DDBJ whole genome shotgun (WGS) entry which is preliminary data.</text>
</comment>
<dbReference type="Pfam" id="PF20093">
    <property type="entry name" value="DUF6484"/>
    <property type="match status" value="1"/>
</dbReference>
<feature type="domain" description="DUF6484" evidence="1">
    <location>
        <begin position="5"/>
        <end position="69"/>
    </location>
</feature>
<sequence>MQPCLGRIVEIDPEGRARVTFLNHEGPPVVARAIGMVAPEQLEDARREARVILLGFLDGRADSPVIMSLSSMAELSPKPAEPEPEPDAELVALELERAKVMELEVDGEPGRQVIEAREELVLRCGDAAITLRADGTVRVIGRDITSWARRRHRIRGGSVAIN</sequence>
<proteinExistence type="predicted"/>
<keyword evidence="3" id="KW-1185">Reference proteome</keyword>
<dbReference type="Proteomes" id="UP000237968">
    <property type="component" value="Unassembled WGS sequence"/>
</dbReference>
<name>A0A2S9XLQ1_9BACT</name>
<dbReference type="AlphaFoldDB" id="A0A2S9XLQ1"/>
<evidence type="ECO:0000313" key="3">
    <source>
        <dbReference type="Proteomes" id="UP000237968"/>
    </source>
</evidence>
<protein>
    <recommendedName>
        <fullName evidence="1">DUF6484 domain-containing protein</fullName>
    </recommendedName>
</protein>
<gene>
    <name evidence="2" type="ORF">ENSA5_41840</name>
</gene>
<organism evidence="2 3">
    <name type="scientific">Enhygromyxa salina</name>
    <dbReference type="NCBI Taxonomy" id="215803"/>
    <lineage>
        <taxon>Bacteria</taxon>
        <taxon>Pseudomonadati</taxon>
        <taxon>Myxococcota</taxon>
        <taxon>Polyangia</taxon>
        <taxon>Nannocystales</taxon>
        <taxon>Nannocystaceae</taxon>
        <taxon>Enhygromyxa</taxon>
    </lineage>
</organism>
<accession>A0A2S9XLQ1</accession>
<reference evidence="2 3" key="1">
    <citation type="submission" date="2018-03" db="EMBL/GenBank/DDBJ databases">
        <title>Draft Genome Sequences of the Obligatory Marine Myxobacteria Enhygromyxa salina SWB005.</title>
        <authorList>
            <person name="Poehlein A."/>
            <person name="Moghaddam J.A."/>
            <person name="Harms H."/>
            <person name="Alanjari M."/>
            <person name="Koenig G.M."/>
            <person name="Daniel R."/>
            <person name="Schaeberle T.F."/>
        </authorList>
    </citation>
    <scope>NUCLEOTIDE SEQUENCE [LARGE SCALE GENOMIC DNA]</scope>
    <source>
        <strain evidence="2 3">SWB005</strain>
    </source>
</reference>
<evidence type="ECO:0000259" key="1">
    <source>
        <dbReference type="Pfam" id="PF20093"/>
    </source>
</evidence>
<dbReference type="EMBL" id="PVNK01000184">
    <property type="protein sequence ID" value="PRP93783.1"/>
    <property type="molecule type" value="Genomic_DNA"/>
</dbReference>
<evidence type="ECO:0000313" key="2">
    <source>
        <dbReference type="EMBL" id="PRP93783.1"/>
    </source>
</evidence>